<dbReference type="InterPro" id="IPR002035">
    <property type="entry name" value="VWF_A"/>
</dbReference>
<evidence type="ECO:0000256" key="8">
    <source>
        <dbReference type="SAM" id="MobiDB-lite"/>
    </source>
</evidence>
<evidence type="ECO:0000259" key="11">
    <source>
        <dbReference type="PROSITE" id="PS50835"/>
    </source>
</evidence>
<dbReference type="PANTHER" id="PTHR24020:SF20">
    <property type="entry name" value="PH DOMAIN-CONTAINING PROTEIN"/>
    <property type="match status" value="1"/>
</dbReference>
<dbReference type="InterPro" id="IPR007110">
    <property type="entry name" value="Ig-like_dom"/>
</dbReference>
<accession>A0AAE1A8X1</accession>
<keyword evidence="4" id="KW-0677">Repeat</keyword>
<dbReference type="Gene3D" id="3.40.50.410">
    <property type="entry name" value="von Willebrand factor, type A domain"/>
    <property type="match status" value="4"/>
</dbReference>
<dbReference type="InterPro" id="IPR001007">
    <property type="entry name" value="VWF_dom"/>
</dbReference>
<dbReference type="SMART" id="SM00209">
    <property type="entry name" value="TSP1"/>
    <property type="match status" value="1"/>
</dbReference>
<evidence type="ECO:0000256" key="1">
    <source>
        <dbReference type="ARBA" id="ARBA00004613"/>
    </source>
</evidence>
<dbReference type="Proteomes" id="UP001283361">
    <property type="component" value="Unassembled WGS sequence"/>
</dbReference>
<dbReference type="FunFam" id="3.40.50.410:FF:000004">
    <property type="entry name" value="collagen alpha-6(VI) chain"/>
    <property type="match status" value="1"/>
</dbReference>
<keyword evidence="3" id="KW-0732">Signal</keyword>
<dbReference type="SUPFAM" id="SSF53300">
    <property type="entry name" value="vWA-like"/>
    <property type="match status" value="4"/>
</dbReference>
<feature type="domain" description="VWFC" evidence="9">
    <location>
        <begin position="740"/>
        <end position="805"/>
    </location>
</feature>
<keyword evidence="14" id="KW-1185">Reference proteome</keyword>
<dbReference type="SUPFAM" id="SSF82895">
    <property type="entry name" value="TSP-1 type 1 repeat"/>
    <property type="match status" value="1"/>
</dbReference>
<dbReference type="PROSITE" id="PS50234">
    <property type="entry name" value="VWFA"/>
    <property type="match status" value="4"/>
</dbReference>
<evidence type="ECO:0000259" key="12">
    <source>
        <dbReference type="PROSITE" id="PS51670"/>
    </source>
</evidence>
<dbReference type="PROSITE" id="PS51670">
    <property type="entry name" value="SHKT"/>
    <property type="match status" value="2"/>
</dbReference>
<comment type="caution">
    <text evidence="7">Lacks conserved residue(s) required for the propagation of feature annotation.</text>
</comment>
<feature type="domain" description="VWFC" evidence="9">
    <location>
        <begin position="663"/>
        <end position="728"/>
    </location>
</feature>
<evidence type="ECO:0000259" key="10">
    <source>
        <dbReference type="PROSITE" id="PS50234"/>
    </source>
</evidence>
<comment type="subcellular location">
    <subcellularLocation>
        <location evidence="1">Secreted</location>
    </subcellularLocation>
</comment>
<evidence type="ECO:0000256" key="7">
    <source>
        <dbReference type="PROSITE-ProRule" id="PRU01005"/>
    </source>
</evidence>
<keyword evidence="5" id="KW-1015">Disulfide bond</keyword>
<dbReference type="SMART" id="SM00327">
    <property type="entry name" value="VWA"/>
    <property type="match status" value="4"/>
</dbReference>
<protein>
    <submittedName>
        <fullName evidence="13">Uncharacterized protein</fullName>
    </submittedName>
</protein>
<dbReference type="FunFam" id="2.20.100.10:FF:000002">
    <property type="entry name" value="Unc-5 netrin receptor C"/>
    <property type="match status" value="1"/>
</dbReference>
<dbReference type="CDD" id="cd01472">
    <property type="entry name" value="vWA_collagen"/>
    <property type="match status" value="2"/>
</dbReference>
<evidence type="ECO:0000256" key="5">
    <source>
        <dbReference type="ARBA" id="ARBA00023157"/>
    </source>
</evidence>
<sequence length="1651" mass="175488">MDFVYNVVNGLAIGPDDVRIGLIRFASSSSPQFHLDSYTTKQDVLSHVRRTYYSGGGTATHSALAYARQTSFTSAKGMRANAAQVAIVITDGYSNSYISTIREAEQLRDKGVTVFSIGVGRGPKLSELYAMASDPDSSHVFQVDDFNALSLILNALQNGSCQADAANLCGGQADIVFLLDESGRVGYGNFAKMLQFVEDVAKQFIVGPGDIQVGLDTFSSGLSHEFYLRQVRNQVDLRNLLTRVSYSGGSTNTAYAIRRMRLESFTSSAGHRSNVPKIAILVTGGESVDKTQTSSEARVARDNGIIMIAVGVGQYADDAELKAIASDPDSQNVHKAAAFDALSGLETTTAATACAIVESPNIVCGTRADIVFLIDTSGSVGPDNFKRLLNFINTFVKDLEIGQNNIRVGIAKFGSRPYDEFNLNRFDNKTDLMRAIDNIGYNPDGGADFTAAIAYMRNNMFSSASGNRPGIPDLAVILTDGQSNRPDETKVAAERARASGITIFTVGVGDDAPRSALNEIATDPDSSHVLTVKDFTKLNAIISSFQNQICREIPTILPPYVPPPTLPPTPLPDPCQDAISNCAAYDQSACTNYPAWATTFCSKTCGICSPSTPVVAPPCVDNLSNCSNYDASSCSGNTSWATENCRKFCGYCSPGTQVGGFFNKCFYKGREYAQGEKWDDGCAYECECADANTGKYVCYNKCPSYYNLPSQCPLVQQQGACCLKPVCTFDGTYVTNDTTGACVYNGQSYLQGQIWSVGCQSHCFCLNATAGEYACQSRCAKYDSLPSNCKLVKRPGGCCEKPVCEFQTQIGVVTGNGGTSGPGGNSTTPGVCIHRGQVHNQDDTWQDGCGTLCLCENATYGYVRCQNLCPNFLNIPTNCSLVTVFGNCCQSLYCTSPATFDSSQTGPDTTGGAPDQVTLPGNSSVPTLPPGITYAPGQDPNTTPVLTPVPSPTGGISIVPPILTCGPAEEGQSATLTCDADLASCPNLFVVDWSADRGELAKCTSTTCDGSFTKMAGVDVTMTATGSTMTLQNVTRGSSSLTTRWACEFCGGSPVTCDKFETYVRPENPTCSVSDDTDPASGELLSVDITCSTSRVYPTALCSFERRTNGGQSVPITTQPSYSHSPTGETPVHYVSQCSVSVAADELGVGINSFQAYIYPDVINGKNVVSATVAAETVDIVLPENPACTVSGVTEPVSGATVSVNITCSTSRVSPSAECSFERRKDSGQFVPITAQPSYSHSSAGGSQCSVSVAVDELGMGIHSFQGYIYPNVVDGKNLVNVTVAAETFDLVLPENPTCTVSEVIDPVTGAVASVNVTISTSSVSPAGECTFERRKNSGQFVPITAQPSYSHSSTGGSQCSVSVAVDELGMGIHSFQGYIYPNVVDGKNLVNVTVAAETVNLFCKPDAKRDIFFLLDTQDSVGADNFELGLNFVEEIVNAFKISPDTVRIGLSTLSRSATRFFLKDYDNKADVLASVETIPYSGGISVTNSALRFVRRWGFHTRKGGRVEAPSYLILLTNERSTFPEATEREAALMAQEDITVFAVGVGNSTDMMTELNLVASPPSLALNVRDFQALSDTWVDVVTDICKEPVDGQWSVWGSWSECTKPCGGGEQSRNRTCTSPAPSNGGKKCKGSSTSTQTCNEGPCIIP</sequence>
<dbReference type="PANTHER" id="PTHR24020">
    <property type="entry name" value="COLLAGEN ALPHA"/>
    <property type="match status" value="1"/>
</dbReference>
<feature type="domain" description="Ig-like" evidence="11">
    <location>
        <begin position="944"/>
        <end position="1047"/>
    </location>
</feature>
<dbReference type="PRINTS" id="PR00453">
    <property type="entry name" value="VWFADOMAIN"/>
</dbReference>
<evidence type="ECO:0000256" key="4">
    <source>
        <dbReference type="ARBA" id="ARBA00022737"/>
    </source>
</evidence>
<keyword evidence="2" id="KW-0964">Secreted</keyword>
<evidence type="ECO:0000259" key="9">
    <source>
        <dbReference type="PROSITE" id="PS50184"/>
    </source>
</evidence>
<dbReference type="InterPro" id="IPR036465">
    <property type="entry name" value="vWFA_dom_sf"/>
</dbReference>
<dbReference type="Pfam" id="PF00092">
    <property type="entry name" value="VWA"/>
    <property type="match status" value="4"/>
</dbReference>
<reference evidence="13" key="1">
    <citation type="journal article" date="2023" name="G3 (Bethesda)">
        <title>A reference genome for the long-term kleptoplast-retaining sea slug Elysia crispata morphotype clarki.</title>
        <authorList>
            <person name="Eastman K.E."/>
            <person name="Pendleton A.L."/>
            <person name="Shaikh M.A."/>
            <person name="Suttiyut T."/>
            <person name="Ogas R."/>
            <person name="Tomko P."/>
            <person name="Gavelis G."/>
            <person name="Widhalm J.R."/>
            <person name="Wisecaver J.H."/>
        </authorList>
    </citation>
    <scope>NUCLEOTIDE SEQUENCE</scope>
    <source>
        <strain evidence="13">ECLA1</strain>
    </source>
</reference>
<dbReference type="Pfam" id="PF00090">
    <property type="entry name" value="TSP_1"/>
    <property type="match status" value="1"/>
</dbReference>
<dbReference type="EMBL" id="JAWDGP010002483">
    <property type="protein sequence ID" value="KAK3782796.1"/>
    <property type="molecule type" value="Genomic_DNA"/>
</dbReference>
<dbReference type="Pfam" id="PF01549">
    <property type="entry name" value="ShK"/>
    <property type="match status" value="2"/>
</dbReference>
<dbReference type="InterPro" id="IPR050525">
    <property type="entry name" value="ECM_Assembly_Org"/>
</dbReference>
<dbReference type="InterPro" id="IPR036383">
    <property type="entry name" value="TSP1_rpt_sf"/>
</dbReference>
<comment type="caution">
    <text evidence="13">The sequence shown here is derived from an EMBL/GenBank/DDBJ whole genome shotgun (WGS) entry which is preliminary data.</text>
</comment>
<dbReference type="CDD" id="cd01450">
    <property type="entry name" value="vWFA_subfamily_ECM"/>
    <property type="match status" value="1"/>
</dbReference>
<feature type="region of interest" description="Disordered" evidence="8">
    <location>
        <begin position="1610"/>
        <end position="1641"/>
    </location>
</feature>
<feature type="domain" description="VWFA" evidence="10">
    <location>
        <begin position="174"/>
        <end position="349"/>
    </location>
</feature>
<evidence type="ECO:0000256" key="6">
    <source>
        <dbReference type="ARBA" id="ARBA00023180"/>
    </source>
</evidence>
<dbReference type="SMART" id="SM00214">
    <property type="entry name" value="VWC"/>
    <property type="match status" value="3"/>
</dbReference>
<feature type="domain" description="ShKT" evidence="12">
    <location>
        <begin position="619"/>
        <end position="652"/>
    </location>
</feature>
<feature type="domain" description="ShKT" evidence="12">
    <location>
        <begin position="575"/>
        <end position="608"/>
    </location>
</feature>
<dbReference type="Gene3D" id="2.20.100.10">
    <property type="entry name" value="Thrombospondin type-1 (TSP1) repeat"/>
    <property type="match status" value="1"/>
</dbReference>
<proteinExistence type="predicted"/>
<evidence type="ECO:0000256" key="2">
    <source>
        <dbReference type="ARBA" id="ARBA00022525"/>
    </source>
</evidence>
<keyword evidence="6" id="KW-0325">Glycoprotein</keyword>
<feature type="domain" description="VWFA" evidence="10">
    <location>
        <begin position="1"/>
        <end position="156"/>
    </location>
</feature>
<dbReference type="SUPFAM" id="SSF57603">
    <property type="entry name" value="FnI-like domain"/>
    <property type="match status" value="1"/>
</dbReference>
<dbReference type="InterPro" id="IPR000884">
    <property type="entry name" value="TSP1_rpt"/>
</dbReference>
<dbReference type="GO" id="GO:0005576">
    <property type="term" value="C:extracellular region"/>
    <property type="evidence" value="ECO:0007669"/>
    <property type="project" value="UniProtKB-SubCell"/>
</dbReference>
<evidence type="ECO:0000256" key="3">
    <source>
        <dbReference type="ARBA" id="ARBA00022729"/>
    </source>
</evidence>
<evidence type="ECO:0000313" key="13">
    <source>
        <dbReference type="EMBL" id="KAK3782796.1"/>
    </source>
</evidence>
<dbReference type="PROSITE" id="PS50092">
    <property type="entry name" value="TSP1"/>
    <property type="match status" value="1"/>
</dbReference>
<dbReference type="PROSITE" id="PS50835">
    <property type="entry name" value="IG_LIKE"/>
    <property type="match status" value="1"/>
</dbReference>
<feature type="domain" description="VWFA" evidence="10">
    <location>
        <begin position="1411"/>
        <end position="1588"/>
    </location>
</feature>
<feature type="domain" description="VWFA" evidence="10">
    <location>
        <begin position="369"/>
        <end position="549"/>
    </location>
</feature>
<name>A0AAE1A8X1_9GAST</name>
<feature type="domain" description="VWFC" evidence="9">
    <location>
        <begin position="830"/>
        <end position="895"/>
    </location>
</feature>
<gene>
    <name evidence="13" type="ORF">RRG08_002432</name>
</gene>
<evidence type="ECO:0000313" key="14">
    <source>
        <dbReference type="Proteomes" id="UP001283361"/>
    </source>
</evidence>
<organism evidence="13 14">
    <name type="scientific">Elysia crispata</name>
    <name type="common">lettuce slug</name>
    <dbReference type="NCBI Taxonomy" id="231223"/>
    <lineage>
        <taxon>Eukaryota</taxon>
        <taxon>Metazoa</taxon>
        <taxon>Spiralia</taxon>
        <taxon>Lophotrochozoa</taxon>
        <taxon>Mollusca</taxon>
        <taxon>Gastropoda</taxon>
        <taxon>Heterobranchia</taxon>
        <taxon>Euthyneura</taxon>
        <taxon>Panpulmonata</taxon>
        <taxon>Sacoglossa</taxon>
        <taxon>Placobranchoidea</taxon>
        <taxon>Plakobranchidae</taxon>
        <taxon>Elysia</taxon>
    </lineage>
</organism>
<dbReference type="SMART" id="SM00254">
    <property type="entry name" value="ShKT"/>
    <property type="match status" value="2"/>
</dbReference>
<dbReference type="InterPro" id="IPR003582">
    <property type="entry name" value="ShKT_dom"/>
</dbReference>
<dbReference type="PROSITE" id="PS50184">
    <property type="entry name" value="VWFC_2"/>
    <property type="match status" value="3"/>
</dbReference>